<accession>A0AAN6SXA9</accession>
<proteinExistence type="predicted"/>
<comment type="caution">
    <text evidence="1">The sequence shown here is derived from an EMBL/GenBank/DDBJ whole genome shotgun (WGS) entry which is preliminary data.</text>
</comment>
<reference evidence="1" key="2">
    <citation type="submission" date="2023-05" db="EMBL/GenBank/DDBJ databases">
        <authorList>
            <consortium name="Lawrence Berkeley National Laboratory"/>
            <person name="Steindorff A."/>
            <person name="Hensen N."/>
            <person name="Bonometti L."/>
            <person name="Westerberg I."/>
            <person name="Brannstrom I.O."/>
            <person name="Guillou S."/>
            <person name="Cros-Aarteil S."/>
            <person name="Calhoun S."/>
            <person name="Haridas S."/>
            <person name="Kuo A."/>
            <person name="Mondo S."/>
            <person name="Pangilinan J."/>
            <person name="Riley R."/>
            <person name="Labutti K."/>
            <person name="Andreopoulos B."/>
            <person name="Lipzen A."/>
            <person name="Chen C."/>
            <person name="Yanf M."/>
            <person name="Daum C."/>
            <person name="Ng V."/>
            <person name="Clum A."/>
            <person name="Ohm R."/>
            <person name="Martin F."/>
            <person name="Silar P."/>
            <person name="Natvig D."/>
            <person name="Lalanne C."/>
            <person name="Gautier V."/>
            <person name="Ament-Velasquez S.L."/>
            <person name="Kruys A."/>
            <person name="Hutchinson M.I."/>
            <person name="Powell A.J."/>
            <person name="Barry K."/>
            <person name="Miller A.N."/>
            <person name="Grigoriev I.V."/>
            <person name="Debuchy R."/>
            <person name="Gladieux P."/>
            <person name="Thoren M.H."/>
            <person name="Johannesson H."/>
        </authorList>
    </citation>
    <scope>NUCLEOTIDE SEQUENCE</scope>
    <source>
        <strain evidence="1">CBS 757.83</strain>
    </source>
</reference>
<keyword evidence="2" id="KW-1185">Reference proteome</keyword>
<dbReference type="Proteomes" id="UP001305647">
    <property type="component" value="Unassembled WGS sequence"/>
</dbReference>
<dbReference type="AlphaFoldDB" id="A0AAN6SXA9"/>
<protein>
    <submittedName>
        <fullName evidence="1">Uncharacterized protein</fullName>
    </submittedName>
</protein>
<gene>
    <name evidence="1" type="ORF">N658DRAFT_333913</name>
</gene>
<evidence type="ECO:0000313" key="1">
    <source>
        <dbReference type="EMBL" id="KAK4096763.1"/>
    </source>
</evidence>
<sequence>MGVPITLVVETKLADFQRGVGRLDDREGPVERPGHPGQLPVWPNWRRLRRCRHHRPFWCACPGYPQPSRRRPGSCACCCCRCRCCCCCLVDPKETCRQNGHHHGHRLCHCHRSYRSRRGSER</sequence>
<name>A0AAN6SXA9_9PEZI</name>
<evidence type="ECO:0000313" key="2">
    <source>
        <dbReference type="Proteomes" id="UP001305647"/>
    </source>
</evidence>
<reference evidence="1" key="1">
    <citation type="journal article" date="2023" name="Mol. Phylogenet. Evol.">
        <title>Genome-scale phylogeny and comparative genomics of the fungal order Sordariales.</title>
        <authorList>
            <person name="Hensen N."/>
            <person name="Bonometti L."/>
            <person name="Westerberg I."/>
            <person name="Brannstrom I.O."/>
            <person name="Guillou S."/>
            <person name="Cros-Aarteil S."/>
            <person name="Calhoun S."/>
            <person name="Haridas S."/>
            <person name="Kuo A."/>
            <person name="Mondo S."/>
            <person name="Pangilinan J."/>
            <person name="Riley R."/>
            <person name="LaButti K."/>
            <person name="Andreopoulos B."/>
            <person name="Lipzen A."/>
            <person name="Chen C."/>
            <person name="Yan M."/>
            <person name="Daum C."/>
            <person name="Ng V."/>
            <person name="Clum A."/>
            <person name="Steindorff A."/>
            <person name="Ohm R.A."/>
            <person name="Martin F."/>
            <person name="Silar P."/>
            <person name="Natvig D.O."/>
            <person name="Lalanne C."/>
            <person name="Gautier V."/>
            <person name="Ament-Velasquez S.L."/>
            <person name="Kruys A."/>
            <person name="Hutchinson M.I."/>
            <person name="Powell A.J."/>
            <person name="Barry K."/>
            <person name="Miller A.N."/>
            <person name="Grigoriev I.V."/>
            <person name="Debuchy R."/>
            <person name="Gladieux P."/>
            <person name="Hiltunen Thoren M."/>
            <person name="Johannesson H."/>
        </authorList>
    </citation>
    <scope>NUCLEOTIDE SEQUENCE</scope>
    <source>
        <strain evidence="1">CBS 757.83</strain>
    </source>
</reference>
<organism evidence="1 2">
    <name type="scientific">Parathielavia hyrcaniae</name>
    <dbReference type="NCBI Taxonomy" id="113614"/>
    <lineage>
        <taxon>Eukaryota</taxon>
        <taxon>Fungi</taxon>
        <taxon>Dikarya</taxon>
        <taxon>Ascomycota</taxon>
        <taxon>Pezizomycotina</taxon>
        <taxon>Sordariomycetes</taxon>
        <taxon>Sordariomycetidae</taxon>
        <taxon>Sordariales</taxon>
        <taxon>Chaetomiaceae</taxon>
        <taxon>Parathielavia</taxon>
    </lineage>
</organism>
<dbReference type="EMBL" id="MU863698">
    <property type="protein sequence ID" value="KAK4096763.1"/>
    <property type="molecule type" value="Genomic_DNA"/>
</dbReference>